<name>A0ABT5E4C0_9BACT</name>
<proteinExistence type="predicted"/>
<gene>
    <name evidence="2" type="ORF">POL25_27680</name>
</gene>
<dbReference type="Proteomes" id="UP001221686">
    <property type="component" value="Unassembled WGS sequence"/>
</dbReference>
<keyword evidence="3" id="KW-1185">Reference proteome</keyword>
<dbReference type="RefSeq" id="WP_272089226.1">
    <property type="nucleotide sequence ID" value="NZ_JAQNDL010000003.1"/>
</dbReference>
<keyword evidence="1" id="KW-0732">Signal</keyword>
<evidence type="ECO:0000313" key="3">
    <source>
        <dbReference type="Proteomes" id="UP001221686"/>
    </source>
</evidence>
<feature type="signal peptide" evidence="1">
    <location>
        <begin position="1"/>
        <end position="20"/>
    </location>
</feature>
<evidence type="ECO:0000256" key="1">
    <source>
        <dbReference type="SAM" id="SignalP"/>
    </source>
</evidence>
<organism evidence="2 3">
    <name type="scientific">Nannocystis bainbridge</name>
    <dbReference type="NCBI Taxonomy" id="2995303"/>
    <lineage>
        <taxon>Bacteria</taxon>
        <taxon>Pseudomonadati</taxon>
        <taxon>Myxococcota</taxon>
        <taxon>Polyangia</taxon>
        <taxon>Nannocystales</taxon>
        <taxon>Nannocystaceae</taxon>
        <taxon>Nannocystis</taxon>
    </lineage>
</organism>
<reference evidence="2 3" key="1">
    <citation type="submission" date="2022-11" db="EMBL/GenBank/DDBJ databases">
        <title>Minimal conservation of predation-associated metabolite biosynthetic gene clusters underscores biosynthetic potential of Myxococcota including descriptions for ten novel species: Archangium lansinium sp. nov., Myxococcus landrumus sp. nov., Nannocystis bai.</title>
        <authorList>
            <person name="Ahearne A."/>
            <person name="Stevens C."/>
            <person name="Dowd S."/>
        </authorList>
    </citation>
    <scope>NUCLEOTIDE SEQUENCE [LARGE SCALE GENOMIC DNA]</scope>
    <source>
        <strain evidence="2 3">BB15-2</strain>
    </source>
</reference>
<protein>
    <recommendedName>
        <fullName evidence="4">NolW-like domain-containing protein</fullName>
    </recommendedName>
</protein>
<dbReference type="EMBL" id="JAQNDL010000003">
    <property type="protein sequence ID" value="MDC0720717.1"/>
    <property type="molecule type" value="Genomic_DNA"/>
</dbReference>
<comment type="caution">
    <text evidence="2">The sequence shown here is derived from an EMBL/GenBank/DDBJ whole genome shotgun (WGS) entry which is preliminary data.</text>
</comment>
<evidence type="ECO:0008006" key="4">
    <source>
        <dbReference type="Google" id="ProtNLM"/>
    </source>
</evidence>
<accession>A0ABT5E4C0</accession>
<sequence length="105" mass="10915">MVLARSLFALTLLSGSLAHAAAPASPAPALTRPAEAVVAARIPVTYRDVYALAGVLKDIFAVHPERGDVRAILSDRNDSVLVVFATPTGHAEVRRVLAGLLPGPP</sequence>
<feature type="chain" id="PRO_5045879463" description="NolW-like domain-containing protein" evidence="1">
    <location>
        <begin position="21"/>
        <end position="105"/>
    </location>
</feature>
<evidence type="ECO:0000313" key="2">
    <source>
        <dbReference type="EMBL" id="MDC0720717.1"/>
    </source>
</evidence>